<dbReference type="PANTHER" id="PTHR32024">
    <property type="entry name" value="TRK SYSTEM POTASSIUM UPTAKE PROTEIN TRKG-RELATED"/>
    <property type="match status" value="1"/>
</dbReference>
<dbReference type="GO" id="GO:0030001">
    <property type="term" value="P:metal ion transport"/>
    <property type="evidence" value="ECO:0007669"/>
    <property type="project" value="UniProtKB-ARBA"/>
</dbReference>
<feature type="transmembrane region" description="Helical" evidence="8">
    <location>
        <begin position="232"/>
        <end position="252"/>
    </location>
</feature>
<dbReference type="SUPFAM" id="SSF81324">
    <property type="entry name" value="Voltage-gated potassium channels"/>
    <property type="match status" value="1"/>
</dbReference>
<dbReference type="EMBL" id="CACRTG010000002">
    <property type="protein sequence ID" value="VYS87481.1"/>
    <property type="molecule type" value="Genomic_DNA"/>
</dbReference>
<feature type="transmembrane region" description="Helical" evidence="8">
    <location>
        <begin position="135"/>
        <end position="155"/>
    </location>
</feature>
<keyword evidence="5 8" id="KW-1133">Transmembrane helix</keyword>
<gene>
    <name evidence="9" type="primary">ktrB_2</name>
    <name evidence="9" type="ORF">CNLFYP112_01139</name>
</gene>
<evidence type="ECO:0000256" key="7">
    <source>
        <dbReference type="ARBA" id="ARBA00023136"/>
    </source>
</evidence>
<evidence type="ECO:0000256" key="3">
    <source>
        <dbReference type="ARBA" id="ARBA00022475"/>
    </source>
</evidence>
<feature type="transmembrane region" description="Helical" evidence="8">
    <location>
        <begin position="17"/>
        <end position="36"/>
    </location>
</feature>
<keyword evidence="2" id="KW-0813">Transport</keyword>
<dbReference type="GO" id="GO:0005886">
    <property type="term" value="C:plasma membrane"/>
    <property type="evidence" value="ECO:0007669"/>
    <property type="project" value="UniProtKB-SubCell"/>
</dbReference>
<keyword evidence="7 8" id="KW-0472">Membrane</keyword>
<keyword evidence="3" id="KW-1003">Cell membrane</keyword>
<evidence type="ECO:0000256" key="1">
    <source>
        <dbReference type="ARBA" id="ARBA00004651"/>
    </source>
</evidence>
<evidence type="ECO:0000256" key="4">
    <source>
        <dbReference type="ARBA" id="ARBA00022692"/>
    </source>
</evidence>
<name>A0A6N2S5H5_9FIRM</name>
<keyword evidence="6" id="KW-0406">Ion transport</keyword>
<dbReference type="Gene3D" id="1.10.287.70">
    <property type="match status" value="1"/>
</dbReference>
<dbReference type="Pfam" id="PF02386">
    <property type="entry name" value="TrkH"/>
    <property type="match status" value="1"/>
</dbReference>
<evidence type="ECO:0000313" key="9">
    <source>
        <dbReference type="EMBL" id="VYS87481.1"/>
    </source>
</evidence>
<comment type="subcellular location">
    <subcellularLocation>
        <location evidence="1">Cell membrane</location>
        <topology evidence="1">Multi-pass membrane protein</topology>
    </subcellularLocation>
</comment>
<keyword evidence="4 8" id="KW-0812">Transmembrane</keyword>
<accession>A0A6N2S5H5</accession>
<dbReference type="InterPro" id="IPR003445">
    <property type="entry name" value="Cat_transpt"/>
</dbReference>
<organism evidence="9">
    <name type="scientific">[Clostridium] nexile</name>
    <dbReference type="NCBI Taxonomy" id="29361"/>
    <lineage>
        <taxon>Bacteria</taxon>
        <taxon>Bacillati</taxon>
        <taxon>Bacillota</taxon>
        <taxon>Clostridia</taxon>
        <taxon>Lachnospirales</taxon>
        <taxon>Lachnospiraceae</taxon>
        <taxon>Tyzzerella</taxon>
    </lineage>
</organism>
<evidence type="ECO:0000256" key="6">
    <source>
        <dbReference type="ARBA" id="ARBA00023065"/>
    </source>
</evidence>
<feature type="transmembrane region" description="Helical" evidence="8">
    <location>
        <begin position="56"/>
        <end position="74"/>
    </location>
</feature>
<proteinExistence type="predicted"/>
<dbReference type="PANTHER" id="PTHR32024:SF1">
    <property type="entry name" value="KTR SYSTEM POTASSIUM UPTAKE PROTEIN B"/>
    <property type="match status" value="1"/>
</dbReference>
<feature type="transmembrane region" description="Helical" evidence="8">
    <location>
        <begin position="176"/>
        <end position="197"/>
    </location>
</feature>
<evidence type="ECO:0000256" key="8">
    <source>
        <dbReference type="SAM" id="Phobius"/>
    </source>
</evidence>
<dbReference type="AlphaFoldDB" id="A0A6N2S5H5"/>
<reference evidence="9" key="1">
    <citation type="submission" date="2019-11" db="EMBL/GenBank/DDBJ databases">
        <authorList>
            <person name="Feng L."/>
        </authorList>
    </citation>
    <scope>NUCLEOTIDE SEQUENCE</scope>
    <source>
        <strain evidence="9">CnexileLFYP112</strain>
    </source>
</reference>
<dbReference type="GO" id="GO:0008324">
    <property type="term" value="F:monoatomic cation transmembrane transporter activity"/>
    <property type="evidence" value="ECO:0007669"/>
    <property type="project" value="InterPro"/>
</dbReference>
<sequence>MGSVQPFSSLTGEVGNWYVNLIIMALIIIGGLGFFVWRDILATKLHFHKMQLHTKLVLSVSLFLIAAGTLLLFVCERGTGAYQDLTLSEQVAASAFQSVSARTAGFNSVNLSALTQTGRFLIISLMLIGGSPGSTAGGIKTTTFAVLVLSVITTFRSRKSTEVFGRRLEDFITRKATCIFFLYITFSFSAAMIISRIENIDFLDSLFESVSAIATVGLSTGITPELMPLSHALLAFLMIFGRVGSLTMLLAFSFTRKQLPSALPLEKIQLG</sequence>
<evidence type="ECO:0000256" key="5">
    <source>
        <dbReference type="ARBA" id="ARBA00022989"/>
    </source>
</evidence>
<evidence type="ECO:0000256" key="2">
    <source>
        <dbReference type="ARBA" id="ARBA00022448"/>
    </source>
</evidence>
<protein>
    <submittedName>
        <fullName evidence="9">Ktr system potassium uptake protein B</fullName>
    </submittedName>
</protein>